<dbReference type="AlphaFoldDB" id="A0A1S8WJX9"/>
<organism evidence="1 2">
    <name type="scientific">Opisthorchis viverrini</name>
    <name type="common">Southeast Asian liver fluke</name>
    <dbReference type="NCBI Taxonomy" id="6198"/>
    <lineage>
        <taxon>Eukaryota</taxon>
        <taxon>Metazoa</taxon>
        <taxon>Spiralia</taxon>
        <taxon>Lophotrochozoa</taxon>
        <taxon>Platyhelminthes</taxon>
        <taxon>Trematoda</taxon>
        <taxon>Digenea</taxon>
        <taxon>Opisthorchiida</taxon>
        <taxon>Opisthorchiata</taxon>
        <taxon>Opisthorchiidae</taxon>
        <taxon>Opisthorchis</taxon>
    </lineage>
</organism>
<name>A0A1S8WJX9_OPIVI</name>
<dbReference type="EMBL" id="KV906428">
    <property type="protein sequence ID" value="OON14762.1"/>
    <property type="molecule type" value="Genomic_DNA"/>
</dbReference>
<evidence type="ECO:0000313" key="2">
    <source>
        <dbReference type="Proteomes" id="UP000243686"/>
    </source>
</evidence>
<reference evidence="1 2" key="1">
    <citation type="submission" date="2015-03" db="EMBL/GenBank/DDBJ databases">
        <title>Draft genome of the nematode, Opisthorchis viverrini.</title>
        <authorList>
            <person name="Mitreva M."/>
        </authorList>
    </citation>
    <scope>NUCLEOTIDE SEQUENCE [LARGE SCALE GENOMIC DNA]</scope>
    <source>
        <strain evidence="1">Khon Kaen</strain>
    </source>
</reference>
<keyword evidence="2" id="KW-1185">Reference proteome</keyword>
<proteinExistence type="predicted"/>
<feature type="non-terminal residue" evidence="1">
    <location>
        <position position="82"/>
    </location>
</feature>
<evidence type="ECO:0000313" key="1">
    <source>
        <dbReference type="EMBL" id="OON14762.1"/>
    </source>
</evidence>
<accession>A0A1S8WJX9</accession>
<dbReference type="Proteomes" id="UP000243686">
    <property type="component" value="Unassembled WGS sequence"/>
</dbReference>
<sequence length="82" mass="9465">MYKGGLVNYDKVVQPTARAFFEGILENEHSCPLREQFWHTTVLRKDTSGVNWSMYRKRVIYDMIVGPPSMGSETDARGNQRP</sequence>
<gene>
    <name evidence="1" type="ORF">X801_09445</name>
</gene>
<protein>
    <submittedName>
        <fullName evidence="1">Uncharacterized protein</fullName>
    </submittedName>
</protein>